<dbReference type="GeneID" id="6417694"/>
<evidence type="ECO:0000313" key="2">
    <source>
        <dbReference type="Proteomes" id="UP000001211"/>
    </source>
</evidence>
<organism evidence="1 2">
    <name type="scientific">Mycobacterium phage Pukovnik</name>
    <dbReference type="NCBI Taxonomy" id="2914013"/>
    <lineage>
        <taxon>Viruses</taxon>
        <taxon>Duplodnaviria</taxon>
        <taxon>Heunggongvirae</taxon>
        <taxon>Uroviricota</taxon>
        <taxon>Caudoviricetes</taxon>
        <taxon>Pukovnikvirus</taxon>
        <taxon>Pukovnikvirus pukovnik</taxon>
    </lineage>
</organism>
<dbReference type="InterPro" id="IPR035405">
    <property type="entry name" value="GP70"/>
</dbReference>
<reference evidence="1 2" key="1">
    <citation type="submission" date="2008-05" db="EMBL/GenBank/DDBJ databases">
        <authorList>
            <person name="Vogelsberger A.M."/>
            <person name="Jacobs-Sera D."/>
            <person name="Hendrix R.W."/>
            <person name="Hatfull G.F."/>
        </authorList>
    </citation>
    <scope>NUCLEOTIDE SEQUENCE [LARGE SCALE GENOMIC DNA]</scope>
    <source>
        <strain evidence="1 2">Pukovnik</strain>
    </source>
</reference>
<name>B3VGM0_9CAUD</name>
<protein>
    <submittedName>
        <fullName evidence="1">Uncharacterized protein</fullName>
    </submittedName>
</protein>
<sequence length="134" mass="14672">MVPLAHLAKNFAGVVISEPQTVVHRPSWLFAQRCESWMEDAPSETCTTLLVYRSPLVGCTKPMYRPVADLILAADRMDVLGHGFLDDERMMHGTGEFLVARLYGEHVVFPPSAPSVGEMKSVIEEAMTGGGLVV</sequence>
<dbReference type="OrthoDB" id="12907at10239"/>
<proteinExistence type="predicted"/>
<accession>B3VGM0</accession>
<dbReference type="KEGG" id="vg:6417694"/>
<keyword evidence="2" id="KW-1185">Reference proteome</keyword>
<gene>
    <name evidence="1" type="primary">71</name>
    <name evidence="1" type="ORF">Pukovnik_71</name>
</gene>
<dbReference type="RefSeq" id="YP_001994888.1">
    <property type="nucleotide sequence ID" value="NC_011023.1"/>
</dbReference>
<dbReference type="EMBL" id="EU744250">
    <property type="protein sequence ID" value="ACE79997.1"/>
    <property type="molecule type" value="Genomic_DNA"/>
</dbReference>
<dbReference type="Pfam" id="PF17429">
    <property type="entry name" value="GP70"/>
    <property type="match status" value="1"/>
</dbReference>
<dbReference type="Proteomes" id="UP000001211">
    <property type="component" value="Segment"/>
</dbReference>
<evidence type="ECO:0000313" key="1">
    <source>
        <dbReference type="EMBL" id="ACE79997.1"/>
    </source>
</evidence>